<evidence type="ECO:0000256" key="1">
    <source>
        <dbReference type="SAM" id="Phobius"/>
    </source>
</evidence>
<dbReference type="AlphaFoldDB" id="A0A7S3JIB8"/>
<accession>A0A7S3JIB8</accession>
<name>A0A7S3JIB8_9SPIT</name>
<keyword evidence="1" id="KW-0472">Membrane</keyword>
<dbReference type="EMBL" id="HBII01030697">
    <property type="protein sequence ID" value="CAE0353835.1"/>
    <property type="molecule type" value="Transcribed_RNA"/>
</dbReference>
<feature type="chain" id="PRO_5031571993" evidence="2">
    <location>
        <begin position="20"/>
        <end position="244"/>
    </location>
</feature>
<feature type="transmembrane region" description="Helical" evidence="1">
    <location>
        <begin position="158"/>
        <end position="177"/>
    </location>
</feature>
<keyword evidence="1" id="KW-1133">Transmembrane helix</keyword>
<keyword evidence="1" id="KW-0812">Transmembrane</keyword>
<protein>
    <submittedName>
        <fullName evidence="3">Uncharacterized protein</fullName>
    </submittedName>
</protein>
<proteinExistence type="predicted"/>
<feature type="signal peptide" evidence="2">
    <location>
        <begin position="1"/>
        <end position="19"/>
    </location>
</feature>
<reference evidence="3" key="1">
    <citation type="submission" date="2021-01" db="EMBL/GenBank/DDBJ databases">
        <authorList>
            <person name="Corre E."/>
            <person name="Pelletier E."/>
            <person name="Niang G."/>
            <person name="Scheremetjew M."/>
            <person name="Finn R."/>
            <person name="Kale V."/>
            <person name="Holt S."/>
            <person name="Cochrane G."/>
            <person name="Meng A."/>
            <person name="Brown T."/>
            <person name="Cohen L."/>
        </authorList>
    </citation>
    <scope>NUCLEOTIDE SEQUENCE</scope>
    <source>
        <strain evidence="3">FSP1.4</strain>
    </source>
</reference>
<organism evidence="3">
    <name type="scientific">Euplotes harpa</name>
    <dbReference type="NCBI Taxonomy" id="151035"/>
    <lineage>
        <taxon>Eukaryota</taxon>
        <taxon>Sar</taxon>
        <taxon>Alveolata</taxon>
        <taxon>Ciliophora</taxon>
        <taxon>Intramacronucleata</taxon>
        <taxon>Spirotrichea</taxon>
        <taxon>Hypotrichia</taxon>
        <taxon>Euplotida</taxon>
        <taxon>Euplotidae</taxon>
        <taxon>Euplotes</taxon>
    </lineage>
</organism>
<evidence type="ECO:0000256" key="2">
    <source>
        <dbReference type="SAM" id="SignalP"/>
    </source>
</evidence>
<sequence length="244" mass="27296">MKPNPWLCLFLLTLTVVSAQSSVHSRLRYLQDDWDAEYAQPRETRINRHRGSHQDQAYDLAAYEQISELGDDNPTLEERLPRYNPKSLGVPSMVSTPSVLVDDSDSQAGDLVGDEPQVVLEPASASKNKLKDSVQPNVLTLQEQVIQIEPKVLHPMNFTFIFIYIAFCTLVAMMIALKFSLYTGISSHTCAKGEGSFPLSVKEKPKEIPFSSALTSFISQHRRINEESIDTIEEGMFSGDASCR</sequence>
<evidence type="ECO:0000313" key="3">
    <source>
        <dbReference type="EMBL" id="CAE0353835.1"/>
    </source>
</evidence>
<gene>
    <name evidence="3" type="ORF">EHAR0213_LOCUS12751</name>
</gene>
<keyword evidence="2" id="KW-0732">Signal</keyword>